<evidence type="ECO:0000313" key="2">
    <source>
        <dbReference type="Proteomes" id="UP001058098"/>
    </source>
</evidence>
<keyword evidence="2" id="KW-1185">Reference proteome</keyword>
<accession>A0ABY5R021</accession>
<dbReference type="RefSeq" id="WP_258121703.1">
    <property type="nucleotide sequence ID" value="NZ_CP062229.1"/>
</dbReference>
<organism evidence="1 2">
    <name type="scientific">Mesorhizobium onobrychidis</name>
    <dbReference type="NCBI Taxonomy" id="2775404"/>
    <lineage>
        <taxon>Bacteria</taxon>
        <taxon>Pseudomonadati</taxon>
        <taxon>Pseudomonadota</taxon>
        <taxon>Alphaproteobacteria</taxon>
        <taxon>Hyphomicrobiales</taxon>
        <taxon>Phyllobacteriaceae</taxon>
        <taxon>Mesorhizobium</taxon>
    </lineage>
</organism>
<proteinExistence type="predicted"/>
<dbReference type="EMBL" id="CP062229">
    <property type="protein sequence ID" value="UVC16825.1"/>
    <property type="molecule type" value="Genomic_DNA"/>
</dbReference>
<dbReference type="Proteomes" id="UP001058098">
    <property type="component" value="Chromosome"/>
</dbReference>
<name>A0ABY5R021_9HYPH</name>
<protein>
    <submittedName>
        <fullName evidence="1">Uncharacterized protein</fullName>
    </submittedName>
</protein>
<gene>
    <name evidence="1" type="ORF">IHQ72_06625</name>
</gene>
<sequence length="107" mass="11645">MPTYAAEHTTPHPTTLDDLPPLKLAIQRHLVIEASPIVWIAQARIGESGTIYLCGLTDGGIFSSAVLFFAENRNGTMQIMALDKNPKVDDIAKTLCDMHGFRTPIPG</sequence>
<reference evidence="1" key="1">
    <citation type="submission" date="2020-09" db="EMBL/GenBank/DDBJ databases">
        <title>Rhizobia associated with sainfoin plants.</title>
        <authorList>
            <person name="Asharfi S."/>
            <person name="Kuzmanovic N."/>
            <person name="Bunk B."/>
            <person name="Sproeer C."/>
            <person name="Becker M."/>
            <person name="Thuenen T."/>
        </authorList>
    </citation>
    <scope>NUCLEOTIDE SEQUENCE</scope>
    <source>
        <strain evidence="1">OM4</strain>
    </source>
</reference>
<evidence type="ECO:0000313" key="1">
    <source>
        <dbReference type="EMBL" id="UVC16825.1"/>
    </source>
</evidence>